<feature type="chain" id="PRO_5042243596" description="Secreted protein" evidence="1">
    <location>
        <begin position="31"/>
        <end position="132"/>
    </location>
</feature>
<evidence type="ECO:0000313" key="3">
    <source>
        <dbReference type="Proteomes" id="UP001221757"/>
    </source>
</evidence>
<sequence length="132" mass="14938">MTRPSFAFARSHLILPSLLALQLYVSSTQAFHCNDGNDDFDCNHANEDPATRRRNLIIGVSVIAGFAPLPGQPPGPPVHGYELRPRSTRLTIIRCWRWTYHIRMSLFSLVHLGTEGETQDQPTPRARQFRSV</sequence>
<evidence type="ECO:0000256" key="1">
    <source>
        <dbReference type="SAM" id="SignalP"/>
    </source>
</evidence>
<protein>
    <recommendedName>
        <fullName evidence="4">Secreted protein</fullName>
    </recommendedName>
</protein>
<proteinExistence type="predicted"/>
<dbReference type="AlphaFoldDB" id="A0AAD7GRK0"/>
<gene>
    <name evidence="2" type="ORF">B0H17DRAFT_1127306</name>
</gene>
<keyword evidence="1" id="KW-0732">Signal</keyword>
<organism evidence="2 3">
    <name type="scientific">Mycena rosella</name>
    <name type="common">Pink bonnet</name>
    <name type="synonym">Agaricus rosellus</name>
    <dbReference type="NCBI Taxonomy" id="1033263"/>
    <lineage>
        <taxon>Eukaryota</taxon>
        <taxon>Fungi</taxon>
        <taxon>Dikarya</taxon>
        <taxon>Basidiomycota</taxon>
        <taxon>Agaricomycotina</taxon>
        <taxon>Agaricomycetes</taxon>
        <taxon>Agaricomycetidae</taxon>
        <taxon>Agaricales</taxon>
        <taxon>Marasmiineae</taxon>
        <taxon>Mycenaceae</taxon>
        <taxon>Mycena</taxon>
    </lineage>
</organism>
<feature type="signal peptide" evidence="1">
    <location>
        <begin position="1"/>
        <end position="30"/>
    </location>
</feature>
<evidence type="ECO:0008006" key="4">
    <source>
        <dbReference type="Google" id="ProtNLM"/>
    </source>
</evidence>
<name>A0AAD7GRK0_MYCRO</name>
<comment type="caution">
    <text evidence="2">The sequence shown here is derived from an EMBL/GenBank/DDBJ whole genome shotgun (WGS) entry which is preliminary data.</text>
</comment>
<evidence type="ECO:0000313" key="2">
    <source>
        <dbReference type="EMBL" id="KAJ7703695.1"/>
    </source>
</evidence>
<dbReference type="Proteomes" id="UP001221757">
    <property type="component" value="Unassembled WGS sequence"/>
</dbReference>
<accession>A0AAD7GRK0</accession>
<reference evidence="2" key="1">
    <citation type="submission" date="2023-03" db="EMBL/GenBank/DDBJ databases">
        <title>Massive genome expansion in bonnet fungi (Mycena s.s.) driven by repeated elements and novel gene families across ecological guilds.</title>
        <authorList>
            <consortium name="Lawrence Berkeley National Laboratory"/>
            <person name="Harder C.B."/>
            <person name="Miyauchi S."/>
            <person name="Viragh M."/>
            <person name="Kuo A."/>
            <person name="Thoen E."/>
            <person name="Andreopoulos B."/>
            <person name="Lu D."/>
            <person name="Skrede I."/>
            <person name="Drula E."/>
            <person name="Henrissat B."/>
            <person name="Morin E."/>
            <person name="Kohler A."/>
            <person name="Barry K."/>
            <person name="LaButti K."/>
            <person name="Morin E."/>
            <person name="Salamov A."/>
            <person name="Lipzen A."/>
            <person name="Mereny Z."/>
            <person name="Hegedus B."/>
            <person name="Baldrian P."/>
            <person name="Stursova M."/>
            <person name="Weitz H."/>
            <person name="Taylor A."/>
            <person name="Grigoriev I.V."/>
            <person name="Nagy L.G."/>
            <person name="Martin F."/>
            <person name="Kauserud H."/>
        </authorList>
    </citation>
    <scope>NUCLEOTIDE SEQUENCE</scope>
    <source>
        <strain evidence="2">CBHHK067</strain>
    </source>
</reference>
<keyword evidence="3" id="KW-1185">Reference proteome</keyword>
<dbReference type="EMBL" id="JARKIE010000012">
    <property type="protein sequence ID" value="KAJ7703695.1"/>
    <property type="molecule type" value="Genomic_DNA"/>
</dbReference>